<sequence length="254" mass="28362">MSATTVQAVVIRHDVALEEYQPKSVPGYFINMPHEGSAALIDKHWLLTAGHVIYYESYVGKTINVHGVDNVIEKVIFHSDFKRMPKQPFEGDAKPLMDFLYGRTDLVLVKLAKPVTHVNSVSRYYGSDELFKKTISYGSGALGNGLTGEQLNTKERRSILFFENRIESVYENFLTMRFDTSSRALALEGIHGSGDSGGPTVVSEDGEVLLIGIQSFRDYQGQLSRFQGGIYDSVSVLVRVSAFNHWIDQVMSNN</sequence>
<dbReference type="GO" id="GO:0004252">
    <property type="term" value="F:serine-type endopeptidase activity"/>
    <property type="evidence" value="ECO:0007669"/>
    <property type="project" value="InterPro"/>
</dbReference>
<dbReference type="GO" id="GO:0006508">
    <property type="term" value="P:proteolysis"/>
    <property type="evidence" value="ECO:0007669"/>
    <property type="project" value="InterPro"/>
</dbReference>
<feature type="domain" description="Peptidase S1" evidence="1">
    <location>
        <begin position="10"/>
        <end position="252"/>
    </location>
</feature>
<reference evidence="2 3" key="1">
    <citation type="submission" date="2023-08" db="EMBL/GenBank/DDBJ databases">
        <title>Pleionea litopenaei sp. nov., isolated from stomach of juvenile Litopenaeus vannamei.</title>
        <authorList>
            <person name="Rho A.M."/>
            <person name="Hwang C.Y."/>
        </authorList>
    </citation>
    <scope>NUCLEOTIDE SEQUENCE [LARGE SCALE GENOMIC DNA]</scope>
    <source>
        <strain evidence="2 3">HL-JVS1</strain>
    </source>
</reference>
<keyword evidence="2" id="KW-0378">Hydrolase</keyword>
<organism evidence="2 3">
    <name type="scientific">Pleionea litopenaei</name>
    <dbReference type="NCBI Taxonomy" id="3070815"/>
    <lineage>
        <taxon>Bacteria</taxon>
        <taxon>Pseudomonadati</taxon>
        <taxon>Pseudomonadota</taxon>
        <taxon>Gammaproteobacteria</taxon>
        <taxon>Oceanospirillales</taxon>
        <taxon>Pleioneaceae</taxon>
        <taxon>Pleionea</taxon>
    </lineage>
</organism>
<dbReference type="SUPFAM" id="SSF50494">
    <property type="entry name" value="Trypsin-like serine proteases"/>
    <property type="match status" value="1"/>
</dbReference>
<dbReference type="InterPro" id="IPR009003">
    <property type="entry name" value="Peptidase_S1_PA"/>
</dbReference>
<name>A0AA51RV82_9GAMM</name>
<accession>A0AA51RV82</accession>
<dbReference type="Gene3D" id="2.40.10.10">
    <property type="entry name" value="Trypsin-like serine proteases"/>
    <property type="match status" value="2"/>
</dbReference>
<dbReference type="Proteomes" id="UP001239782">
    <property type="component" value="Chromosome"/>
</dbReference>
<evidence type="ECO:0000259" key="1">
    <source>
        <dbReference type="PROSITE" id="PS50240"/>
    </source>
</evidence>
<dbReference type="KEGG" id="plei:Q9312_05010"/>
<evidence type="ECO:0000313" key="3">
    <source>
        <dbReference type="Proteomes" id="UP001239782"/>
    </source>
</evidence>
<proteinExistence type="predicted"/>
<dbReference type="InterPro" id="IPR043504">
    <property type="entry name" value="Peptidase_S1_PA_chymotrypsin"/>
</dbReference>
<dbReference type="EMBL" id="CP133548">
    <property type="protein sequence ID" value="WMS88278.1"/>
    <property type="molecule type" value="Genomic_DNA"/>
</dbReference>
<dbReference type="AlphaFoldDB" id="A0AA51RV82"/>
<dbReference type="EC" id="3.4.21.-" evidence="2"/>
<dbReference type="RefSeq" id="WP_309203483.1">
    <property type="nucleotide sequence ID" value="NZ_CP133548.1"/>
</dbReference>
<dbReference type="InterPro" id="IPR001254">
    <property type="entry name" value="Trypsin_dom"/>
</dbReference>
<dbReference type="PRINTS" id="PR00722">
    <property type="entry name" value="CHYMOTRYPSIN"/>
</dbReference>
<dbReference type="Pfam" id="PF00089">
    <property type="entry name" value="Trypsin"/>
    <property type="match status" value="1"/>
</dbReference>
<dbReference type="PROSITE" id="PS50240">
    <property type="entry name" value="TRYPSIN_DOM"/>
    <property type="match status" value="1"/>
</dbReference>
<evidence type="ECO:0000313" key="2">
    <source>
        <dbReference type="EMBL" id="WMS88278.1"/>
    </source>
</evidence>
<keyword evidence="3" id="KW-1185">Reference proteome</keyword>
<protein>
    <submittedName>
        <fullName evidence="2">Trypsin-like serine protease</fullName>
        <ecNumber evidence="2">3.4.21.-</ecNumber>
    </submittedName>
</protein>
<gene>
    <name evidence="2" type="ORF">Q9312_05010</name>
</gene>
<dbReference type="InterPro" id="IPR001314">
    <property type="entry name" value="Peptidase_S1A"/>
</dbReference>